<evidence type="ECO:0000313" key="4">
    <source>
        <dbReference type="Proteomes" id="UP000304880"/>
    </source>
</evidence>
<name>A0A5C4R2V5_9RHOB</name>
<dbReference type="Pfam" id="PF13304">
    <property type="entry name" value="AAA_21"/>
    <property type="match status" value="1"/>
</dbReference>
<feature type="domain" description="ATPase AAA-type core" evidence="1">
    <location>
        <begin position="27"/>
        <end position="367"/>
    </location>
</feature>
<evidence type="ECO:0000313" key="3">
    <source>
        <dbReference type="EMBL" id="TNH38302.1"/>
    </source>
</evidence>
<dbReference type="AlphaFoldDB" id="A0A5C4R2V5"/>
<dbReference type="GO" id="GO:0016887">
    <property type="term" value="F:ATP hydrolysis activity"/>
    <property type="evidence" value="ECO:0007669"/>
    <property type="project" value="InterPro"/>
</dbReference>
<proteinExistence type="predicted"/>
<evidence type="ECO:0000259" key="2">
    <source>
        <dbReference type="Pfam" id="PF20469"/>
    </source>
</evidence>
<dbReference type="GO" id="GO:0005524">
    <property type="term" value="F:ATP binding"/>
    <property type="evidence" value="ECO:0007669"/>
    <property type="project" value="InterPro"/>
</dbReference>
<accession>A0A5C4R2V5</accession>
<dbReference type="Pfam" id="PF20469">
    <property type="entry name" value="OLD-like_TOPRIM"/>
    <property type="match status" value="1"/>
</dbReference>
<reference evidence="3 4" key="1">
    <citation type="submission" date="2019-06" db="EMBL/GenBank/DDBJ databases">
        <authorList>
            <person name="Li J."/>
        </authorList>
    </citation>
    <scope>NUCLEOTIDE SEQUENCE [LARGE SCALE GENOMIC DNA]</scope>
    <source>
        <strain evidence="3 4">CGMCC 1.8012</strain>
    </source>
</reference>
<comment type="caution">
    <text evidence="3">The sequence shown here is derived from an EMBL/GenBank/DDBJ whole genome shotgun (WGS) entry which is preliminary data.</text>
</comment>
<dbReference type="InterPro" id="IPR027417">
    <property type="entry name" value="P-loop_NTPase"/>
</dbReference>
<dbReference type="Gene3D" id="3.40.50.300">
    <property type="entry name" value="P-loop containing nucleotide triphosphate hydrolases"/>
    <property type="match status" value="2"/>
</dbReference>
<dbReference type="EMBL" id="VDDC01000033">
    <property type="protein sequence ID" value="TNH38302.1"/>
    <property type="molecule type" value="Genomic_DNA"/>
</dbReference>
<gene>
    <name evidence="3" type="ORF">FHD67_15665</name>
</gene>
<dbReference type="SUPFAM" id="SSF52540">
    <property type="entry name" value="P-loop containing nucleoside triphosphate hydrolases"/>
    <property type="match status" value="1"/>
</dbReference>
<dbReference type="InterPro" id="IPR051396">
    <property type="entry name" value="Bact_Antivir_Def_Nuclease"/>
</dbReference>
<sequence>MRIESVTLSGFRCFGPTPITVPIATEIMAVVGPNAAGKTALLHALSKLFGVSRSQRTVQRSDFHLGADDDPEDREPKGLFIDVLIGLPELADGTATPETIAPSFRHMQIAKVGDDPVCRLRLEARWEDDGTIEGEVSQDLFWVDTLDDDPAEDKCHPVSAADRGLIQLYYTPASRDAAAQIKATTGALAARLLRAIEWSSETEEAVEEASENLATAFEKETAIATIGKALQTRWSGLHDEVVDTKPRLSLVSRRFEEVVNKIAVIFEQGPDGQERGLDALSDGQQSLFYFALAAAVFDLERQVVAGTVEGFCDDTLRIPALTLFALEEPENHLSPYFLARIIRQVRSLTDLDGAQAIVTSHSPAVLSRVDPLEVRYCRYDPKTRVSTVKKIKMPTGTDETAKFVRGAMLAYPELYFARFVLLVEGDSERIVLPRLAEALDLLIDPAFVAIVPLGGRHVQHFWRLLKHLGIPHATLLDLDLGREGGGFGRVKTAIEKLIEFGAPKAALLKIEGGTLSDERFAKMHTWQDEEDCKVLNGWVNCLKRYGVYFSTPLDLDLAMLEAFPDAYKAIILKGGGPKMTVDKAAEAVLGTAGPGTTIYTGPFKDYPALLPAYRYHFLTNSKPATHLAALTHIKKKDLAENMPPVLAEVLRHISKSLRRD</sequence>
<dbReference type="RefSeq" id="WP_139599251.1">
    <property type="nucleotide sequence ID" value="NZ_VDDC01000033.1"/>
</dbReference>
<dbReference type="Proteomes" id="UP000304880">
    <property type="component" value="Unassembled WGS sequence"/>
</dbReference>
<protein>
    <submittedName>
        <fullName evidence="3">DUF2813 domain-containing protein</fullName>
    </submittedName>
</protein>
<dbReference type="InterPro" id="IPR034139">
    <property type="entry name" value="TOPRIM_OLD"/>
</dbReference>
<dbReference type="CDD" id="cd01026">
    <property type="entry name" value="TOPRIM_OLD"/>
    <property type="match status" value="1"/>
</dbReference>
<dbReference type="PANTHER" id="PTHR43581:SF4">
    <property type="entry name" value="ATP_GTP PHOSPHATASE"/>
    <property type="match status" value="1"/>
</dbReference>
<keyword evidence="4" id="KW-1185">Reference proteome</keyword>
<feature type="domain" description="OLD protein-like TOPRIM" evidence="2">
    <location>
        <begin position="416"/>
        <end position="479"/>
    </location>
</feature>
<organism evidence="3 4">
    <name type="scientific">Paracoccus haeundaensis</name>
    <dbReference type="NCBI Taxonomy" id="225362"/>
    <lineage>
        <taxon>Bacteria</taxon>
        <taxon>Pseudomonadati</taxon>
        <taxon>Pseudomonadota</taxon>
        <taxon>Alphaproteobacteria</taxon>
        <taxon>Rhodobacterales</taxon>
        <taxon>Paracoccaceae</taxon>
        <taxon>Paracoccus</taxon>
    </lineage>
</organism>
<evidence type="ECO:0000259" key="1">
    <source>
        <dbReference type="Pfam" id="PF13304"/>
    </source>
</evidence>
<dbReference type="InterPro" id="IPR003959">
    <property type="entry name" value="ATPase_AAA_core"/>
</dbReference>
<dbReference type="PANTHER" id="PTHR43581">
    <property type="entry name" value="ATP/GTP PHOSPHATASE"/>
    <property type="match status" value="1"/>
</dbReference>